<comment type="caution">
    <text evidence="3">The sequence shown here is derived from an EMBL/GenBank/DDBJ whole genome shotgun (WGS) entry which is preliminary data.</text>
</comment>
<sequence length="161" mass="18160">MPLTATDRVAGRATAVVEDVPGPESGPPCPVDRRYVDERPDGLREDALAAWHRLRAEAAKKRVWLCLNDGKRSAAQQRREFTDAVRRFGTRELARKYVLPPERSMHVTGTAVDVQPHAAAAWVERNGRALGWCRRYENEYWHFEHAASHVADGCPELLPNP</sequence>
<dbReference type="Gene3D" id="3.30.1380.10">
    <property type="match status" value="1"/>
</dbReference>
<keyword evidence="3" id="KW-0121">Carboxypeptidase</keyword>
<dbReference type="InterPro" id="IPR009045">
    <property type="entry name" value="Zn_M74/Hedgehog-like"/>
</dbReference>
<dbReference type="PANTHER" id="PTHR34385">
    <property type="entry name" value="D-ALANYL-D-ALANINE CARBOXYPEPTIDASE"/>
    <property type="match status" value="1"/>
</dbReference>
<accession>A0ABT2JAR0</accession>
<dbReference type="Proteomes" id="UP001156441">
    <property type="component" value="Unassembled WGS sequence"/>
</dbReference>
<evidence type="ECO:0000256" key="1">
    <source>
        <dbReference type="SAM" id="MobiDB-lite"/>
    </source>
</evidence>
<dbReference type="InterPro" id="IPR003709">
    <property type="entry name" value="VanY-like_core_dom"/>
</dbReference>
<proteinExistence type="predicted"/>
<feature type="region of interest" description="Disordered" evidence="1">
    <location>
        <begin position="1"/>
        <end position="28"/>
    </location>
</feature>
<keyword evidence="3" id="KW-0378">Hydrolase</keyword>
<dbReference type="SUPFAM" id="SSF55166">
    <property type="entry name" value="Hedgehog/DD-peptidase"/>
    <property type="match status" value="1"/>
</dbReference>
<dbReference type="EMBL" id="JAFFZE010000012">
    <property type="protein sequence ID" value="MCT2584545.1"/>
    <property type="molecule type" value="Genomic_DNA"/>
</dbReference>
<keyword evidence="4" id="KW-1185">Reference proteome</keyword>
<dbReference type="PANTHER" id="PTHR34385:SF1">
    <property type="entry name" value="PEPTIDOGLYCAN L-ALANYL-D-GLUTAMATE ENDOPEPTIDASE CWLK"/>
    <property type="match status" value="1"/>
</dbReference>
<gene>
    <name evidence="3" type="ORF">JT362_15580</name>
</gene>
<evidence type="ECO:0000259" key="2">
    <source>
        <dbReference type="Pfam" id="PF02557"/>
    </source>
</evidence>
<feature type="domain" description="D-alanyl-D-alanine carboxypeptidase-like core" evidence="2">
    <location>
        <begin position="43"/>
        <end position="138"/>
    </location>
</feature>
<protein>
    <submittedName>
        <fullName evidence="3">D-alanyl-D-alanine carboxypeptidase family protein</fullName>
    </submittedName>
</protein>
<dbReference type="Pfam" id="PF02557">
    <property type="entry name" value="VanY"/>
    <property type="match status" value="1"/>
</dbReference>
<dbReference type="InterPro" id="IPR052179">
    <property type="entry name" value="DD-CPase-like"/>
</dbReference>
<reference evidence="3 4" key="1">
    <citation type="submission" date="2021-02" db="EMBL/GenBank/DDBJ databases">
        <title>Actinophytocola xerophila sp. nov., isolated from soil of cotton cropping field.</title>
        <authorList>
            <person name="Huang R."/>
            <person name="Chen X."/>
            <person name="Ge X."/>
            <person name="Liu W."/>
        </authorList>
    </citation>
    <scope>NUCLEOTIDE SEQUENCE [LARGE SCALE GENOMIC DNA]</scope>
    <source>
        <strain evidence="3 4">S1-96</strain>
    </source>
</reference>
<name>A0ABT2JAR0_9PSEU</name>
<evidence type="ECO:0000313" key="3">
    <source>
        <dbReference type="EMBL" id="MCT2584545.1"/>
    </source>
</evidence>
<dbReference type="GO" id="GO:0004180">
    <property type="term" value="F:carboxypeptidase activity"/>
    <property type="evidence" value="ECO:0007669"/>
    <property type="project" value="UniProtKB-KW"/>
</dbReference>
<keyword evidence="3" id="KW-0645">Protease</keyword>
<evidence type="ECO:0000313" key="4">
    <source>
        <dbReference type="Proteomes" id="UP001156441"/>
    </source>
</evidence>
<organism evidence="3 4">
    <name type="scientific">Actinophytocola gossypii</name>
    <dbReference type="NCBI Taxonomy" id="2812003"/>
    <lineage>
        <taxon>Bacteria</taxon>
        <taxon>Bacillati</taxon>
        <taxon>Actinomycetota</taxon>
        <taxon>Actinomycetes</taxon>
        <taxon>Pseudonocardiales</taxon>
        <taxon>Pseudonocardiaceae</taxon>
    </lineage>
</organism>